<proteinExistence type="predicted"/>
<sequence length="89" mass="9900">MSWMGFRGGFRNGWVFAVSLHAAVFFVTNELSAPTANTIYPWLHLIADHPPSPPAYPSLWVCLLPPSHSTTRSPTPIVHFIAPLTYHTT</sequence>
<keyword evidence="1" id="KW-0732">Signal</keyword>
<dbReference type="AlphaFoldDB" id="A0A0C3QMW3"/>
<dbReference type="EMBL" id="KN822985">
    <property type="protein sequence ID" value="KIO29281.1"/>
    <property type="molecule type" value="Genomic_DNA"/>
</dbReference>
<protein>
    <recommendedName>
        <fullName evidence="4">Secreted protein</fullName>
    </recommendedName>
</protein>
<gene>
    <name evidence="2" type="ORF">M407DRAFT_242711</name>
</gene>
<feature type="signal peptide" evidence="1">
    <location>
        <begin position="1"/>
        <end position="25"/>
    </location>
</feature>
<evidence type="ECO:0000256" key="1">
    <source>
        <dbReference type="SAM" id="SignalP"/>
    </source>
</evidence>
<reference evidence="2 3" key="1">
    <citation type="submission" date="2014-04" db="EMBL/GenBank/DDBJ databases">
        <authorList>
            <consortium name="DOE Joint Genome Institute"/>
            <person name="Kuo A."/>
            <person name="Girlanda M."/>
            <person name="Perotto S."/>
            <person name="Kohler A."/>
            <person name="Nagy L.G."/>
            <person name="Floudas D."/>
            <person name="Copeland A."/>
            <person name="Barry K.W."/>
            <person name="Cichocki N."/>
            <person name="Veneault-Fourrey C."/>
            <person name="LaButti K."/>
            <person name="Lindquist E.A."/>
            <person name="Lipzen A."/>
            <person name="Lundell T."/>
            <person name="Morin E."/>
            <person name="Murat C."/>
            <person name="Sun H."/>
            <person name="Tunlid A."/>
            <person name="Henrissat B."/>
            <person name="Grigoriev I.V."/>
            <person name="Hibbett D.S."/>
            <person name="Martin F."/>
            <person name="Nordberg H.P."/>
            <person name="Cantor M.N."/>
            <person name="Hua S.X."/>
        </authorList>
    </citation>
    <scope>NUCLEOTIDE SEQUENCE [LARGE SCALE GENOMIC DNA]</scope>
    <source>
        <strain evidence="2 3">MUT 4182</strain>
    </source>
</reference>
<evidence type="ECO:0008006" key="4">
    <source>
        <dbReference type="Google" id="ProtNLM"/>
    </source>
</evidence>
<feature type="non-terminal residue" evidence="2">
    <location>
        <position position="89"/>
    </location>
</feature>
<keyword evidence="3" id="KW-1185">Reference proteome</keyword>
<reference evidence="3" key="2">
    <citation type="submission" date="2015-01" db="EMBL/GenBank/DDBJ databases">
        <title>Evolutionary Origins and Diversification of the Mycorrhizal Mutualists.</title>
        <authorList>
            <consortium name="DOE Joint Genome Institute"/>
            <consortium name="Mycorrhizal Genomics Consortium"/>
            <person name="Kohler A."/>
            <person name="Kuo A."/>
            <person name="Nagy L.G."/>
            <person name="Floudas D."/>
            <person name="Copeland A."/>
            <person name="Barry K.W."/>
            <person name="Cichocki N."/>
            <person name="Veneault-Fourrey C."/>
            <person name="LaButti K."/>
            <person name="Lindquist E.A."/>
            <person name="Lipzen A."/>
            <person name="Lundell T."/>
            <person name="Morin E."/>
            <person name="Murat C."/>
            <person name="Riley R."/>
            <person name="Ohm R."/>
            <person name="Sun H."/>
            <person name="Tunlid A."/>
            <person name="Henrissat B."/>
            <person name="Grigoriev I.V."/>
            <person name="Hibbett D.S."/>
            <person name="Martin F."/>
        </authorList>
    </citation>
    <scope>NUCLEOTIDE SEQUENCE [LARGE SCALE GENOMIC DNA]</scope>
    <source>
        <strain evidence="3">MUT 4182</strain>
    </source>
</reference>
<evidence type="ECO:0000313" key="3">
    <source>
        <dbReference type="Proteomes" id="UP000054248"/>
    </source>
</evidence>
<feature type="chain" id="PRO_5002168677" description="Secreted protein" evidence="1">
    <location>
        <begin position="26"/>
        <end position="89"/>
    </location>
</feature>
<organism evidence="2 3">
    <name type="scientific">Tulasnella calospora MUT 4182</name>
    <dbReference type="NCBI Taxonomy" id="1051891"/>
    <lineage>
        <taxon>Eukaryota</taxon>
        <taxon>Fungi</taxon>
        <taxon>Dikarya</taxon>
        <taxon>Basidiomycota</taxon>
        <taxon>Agaricomycotina</taxon>
        <taxon>Agaricomycetes</taxon>
        <taxon>Cantharellales</taxon>
        <taxon>Tulasnellaceae</taxon>
        <taxon>Tulasnella</taxon>
    </lineage>
</organism>
<evidence type="ECO:0000313" key="2">
    <source>
        <dbReference type="EMBL" id="KIO29281.1"/>
    </source>
</evidence>
<dbReference type="HOGENOM" id="CLU_2460934_0_0_1"/>
<accession>A0A0C3QMW3</accession>
<dbReference type="Proteomes" id="UP000054248">
    <property type="component" value="Unassembled WGS sequence"/>
</dbReference>
<name>A0A0C3QMW3_9AGAM</name>